<organism evidence="6 9">
    <name type="scientific">Xanthomonas perforans</name>
    <dbReference type="NCBI Taxonomy" id="442694"/>
    <lineage>
        <taxon>Bacteria</taxon>
        <taxon>Pseudomonadati</taxon>
        <taxon>Pseudomonadota</taxon>
        <taxon>Gammaproteobacteria</taxon>
        <taxon>Lysobacterales</taxon>
        <taxon>Lysobacteraceae</taxon>
        <taxon>Xanthomonas</taxon>
    </lineage>
</organism>
<dbReference type="CDD" id="cd03220">
    <property type="entry name" value="ABC_KpsT_Wzt"/>
    <property type="match status" value="1"/>
</dbReference>
<dbReference type="PANTHER" id="PTHR46743:SF2">
    <property type="entry name" value="TEICHOIC ACIDS EXPORT ATP-BINDING PROTEIN TAGH"/>
    <property type="match status" value="1"/>
</dbReference>
<evidence type="ECO:0000313" key="6">
    <source>
        <dbReference type="EMBL" id="NEL75346.1"/>
    </source>
</evidence>
<dbReference type="Gene3D" id="3.40.50.300">
    <property type="entry name" value="P-loop containing nucleotide triphosphate hydrolases"/>
    <property type="match status" value="1"/>
</dbReference>
<name>A0A6L9X5W5_XANPE</name>
<dbReference type="Pfam" id="PF14524">
    <property type="entry name" value="Wzt_C"/>
    <property type="match status" value="1"/>
</dbReference>
<comment type="caution">
    <text evidence="6">The sequence shown here is derived from an EMBL/GenBank/DDBJ whole genome shotgun (WGS) entry which is preliminary data.</text>
</comment>
<dbReference type="EMBL" id="PUUL01000026">
    <property type="protein sequence ID" value="RXD55902.1"/>
    <property type="molecule type" value="Genomic_DNA"/>
</dbReference>
<dbReference type="GO" id="GO:0140359">
    <property type="term" value="F:ABC-type transporter activity"/>
    <property type="evidence" value="ECO:0007669"/>
    <property type="project" value="InterPro"/>
</dbReference>
<evidence type="ECO:0000313" key="7">
    <source>
        <dbReference type="EMBL" id="RXD55902.1"/>
    </source>
</evidence>
<dbReference type="PROSITE" id="PS50893">
    <property type="entry name" value="ABC_TRANSPORTER_2"/>
    <property type="match status" value="1"/>
</dbReference>
<reference evidence="7 8" key="1">
    <citation type="submission" date="2018-02" db="EMBL/GenBank/DDBJ databases">
        <title>Characterization of Xanthomonas diversity in transplant houses and field plants.</title>
        <authorList>
            <person name="Abrahamian P."/>
            <person name="Timilsina S."/>
            <person name="Minsavage G.V."/>
            <person name="Goss E.M."/>
            <person name="Jones J.B."/>
            <person name="Vallad G.E."/>
        </authorList>
    </citation>
    <scope>NUCLEOTIDE SEQUENCE [LARGE SCALE GENOMIC DNA]</scope>
    <source>
        <strain evidence="7 8">GEV2132</strain>
    </source>
</reference>
<dbReference type="SMART" id="SM00382">
    <property type="entry name" value="AAA"/>
    <property type="match status" value="1"/>
</dbReference>
<evidence type="ECO:0000259" key="5">
    <source>
        <dbReference type="PROSITE" id="PS50893"/>
    </source>
</evidence>
<evidence type="ECO:0000256" key="4">
    <source>
        <dbReference type="ARBA" id="ARBA00022840"/>
    </source>
</evidence>
<dbReference type="InterPro" id="IPR003593">
    <property type="entry name" value="AAA+_ATPase"/>
</dbReference>
<dbReference type="Gene3D" id="2.70.50.60">
    <property type="entry name" value="abc- transporter (atp binding component) like domain"/>
    <property type="match status" value="1"/>
</dbReference>
<dbReference type="GO" id="GO:0016887">
    <property type="term" value="F:ATP hydrolysis activity"/>
    <property type="evidence" value="ECO:0007669"/>
    <property type="project" value="InterPro"/>
</dbReference>
<protein>
    <submittedName>
        <fullName evidence="6">ABC transporter ATP-binding protein</fullName>
    </submittedName>
</protein>
<dbReference type="InterPro" id="IPR003439">
    <property type="entry name" value="ABC_transporter-like_ATP-bd"/>
</dbReference>
<evidence type="ECO:0000256" key="1">
    <source>
        <dbReference type="ARBA" id="ARBA00005417"/>
    </source>
</evidence>
<keyword evidence="3" id="KW-0547">Nucleotide-binding</keyword>
<dbReference type="GO" id="GO:0016020">
    <property type="term" value="C:membrane"/>
    <property type="evidence" value="ECO:0007669"/>
    <property type="project" value="InterPro"/>
</dbReference>
<comment type="similarity">
    <text evidence="1">Belongs to the ABC transporter superfamily.</text>
</comment>
<keyword evidence="4 6" id="KW-0067">ATP-binding</keyword>
<evidence type="ECO:0000313" key="9">
    <source>
        <dbReference type="Proteomes" id="UP000471082"/>
    </source>
</evidence>
<accession>A0A6L9X5W5</accession>
<dbReference type="GO" id="GO:0005524">
    <property type="term" value="F:ATP binding"/>
    <property type="evidence" value="ECO:0007669"/>
    <property type="project" value="UniProtKB-KW"/>
</dbReference>
<dbReference type="InterPro" id="IPR017871">
    <property type="entry name" value="ABC_transporter-like_CS"/>
</dbReference>
<proteinExistence type="inferred from homology"/>
<sequence length="413" mass="44994">MQMLSPQSRKAKWFRDFHALHGVTFEVGKGESVGIVGRNGSGKSTLLQIICGTLSPTTGSAEVNGRVAALLELGAGFNPEFTGRENVFVYGSVLGLSRREVEDRFNKIEDFADIGQFIDQPVKTYSSGMFVRLAFAVAINVTPDVLVVDEALAVGDAKFQSKCFARLRELREQGTSILFVSHSTEQIVTHCDRAILLDGGHLLMDGAPKAVVHQYLDLLFGTSRASEGPASRNDAFLEPRDGENPFLGQPAEGTDPFSQHANYNPHEYRWGDGGAVLQDFHLQIGGANFPQIVSSGKSARLSLALRFVQEIQRPIIGMTLKNTEGVTVYATNTEMQSVKDMVEIGSAGTSVRIDIDFQCFLGSGDYFISVGVASRVGDDVIPHDRRYDAIHFQVISEGFVGFSDVRAAIRPVL</sequence>
<dbReference type="InterPro" id="IPR050683">
    <property type="entry name" value="Bact_Polysacc_Export_ATP-bd"/>
</dbReference>
<keyword evidence="2" id="KW-0813">Transport</keyword>
<dbReference type="Proteomes" id="UP000471082">
    <property type="component" value="Unassembled WGS sequence"/>
</dbReference>
<dbReference type="SUPFAM" id="SSF52540">
    <property type="entry name" value="P-loop containing nucleoside triphosphate hydrolases"/>
    <property type="match status" value="1"/>
</dbReference>
<dbReference type="InterPro" id="IPR015860">
    <property type="entry name" value="ABC_transpr_TagH-like"/>
</dbReference>
<dbReference type="CDD" id="cd10147">
    <property type="entry name" value="Wzt_C-like"/>
    <property type="match status" value="1"/>
</dbReference>
<evidence type="ECO:0000256" key="3">
    <source>
        <dbReference type="ARBA" id="ARBA00022741"/>
    </source>
</evidence>
<dbReference type="Pfam" id="PF00005">
    <property type="entry name" value="ABC_tran"/>
    <property type="match status" value="1"/>
</dbReference>
<dbReference type="InterPro" id="IPR029439">
    <property type="entry name" value="Wzt_C"/>
</dbReference>
<reference evidence="6 9" key="2">
    <citation type="submission" date="2019-11" db="EMBL/GenBank/DDBJ databases">
        <title>Genome-resolved metagenomics to study the prevalence of co-infection and intraspecific heterogeneity among plant pathogen metapopulations.</title>
        <authorList>
            <person name="Newberry E."/>
            <person name="Bhandari R."/>
            <person name="Kemble J."/>
            <person name="Sikora E."/>
            <person name="Potnis N."/>
        </authorList>
    </citation>
    <scope>NUCLEOTIDE SEQUENCE [LARGE SCALE GENOMIC DNA]</scope>
    <source>
        <strain evidence="6">Xp_Tom_Tuscaloosa_18b</strain>
    </source>
</reference>
<dbReference type="AlphaFoldDB" id="A0A6L9X5W5"/>
<dbReference type="InterPro" id="IPR027417">
    <property type="entry name" value="P-loop_NTPase"/>
</dbReference>
<dbReference type="Proteomes" id="UP000289372">
    <property type="component" value="Unassembled WGS sequence"/>
</dbReference>
<dbReference type="PROSITE" id="PS00211">
    <property type="entry name" value="ABC_TRANSPORTER_1"/>
    <property type="match status" value="1"/>
</dbReference>
<evidence type="ECO:0000313" key="8">
    <source>
        <dbReference type="Proteomes" id="UP000289372"/>
    </source>
</evidence>
<evidence type="ECO:0000256" key="2">
    <source>
        <dbReference type="ARBA" id="ARBA00022448"/>
    </source>
</evidence>
<feature type="domain" description="ABC transporter" evidence="5">
    <location>
        <begin position="1"/>
        <end position="224"/>
    </location>
</feature>
<gene>
    <name evidence="7" type="ORF">DB769_04935</name>
    <name evidence="6" type="ORF">G3W61_03595</name>
</gene>
<dbReference type="EMBL" id="JAAGYU010000009">
    <property type="protein sequence ID" value="NEL75346.1"/>
    <property type="molecule type" value="Genomic_DNA"/>
</dbReference>
<dbReference type="PANTHER" id="PTHR46743">
    <property type="entry name" value="TEICHOIC ACIDS EXPORT ATP-BINDING PROTEIN TAGH"/>
    <property type="match status" value="1"/>
</dbReference>